<keyword evidence="2" id="KW-1185">Reference proteome</keyword>
<dbReference type="EMBL" id="JARKIB010000088">
    <property type="protein sequence ID" value="KAJ7744104.1"/>
    <property type="molecule type" value="Genomic_DNA"/>
</dbReference>
<evidence type="ECO:0000313" key="2">
    <source>
        <dbReference type="Proteomes" id="UP001215598"/>
    </source>
</evidence>
<accession>A0AAD7IIU3</accession>
<name>A0AAD7IIU3_9AGAR</name>
<dbReference type="Proteomes" id="UP001215598">
    <property type="component" value="Unassembled WGS sequence"/>
</dbReference>
<comment type="caution">
    <text evidence="1">The sequence shown here is derived from an EMBL/GenBank/DDBJ whole genome shotgun (WGS) entry which is preliminary data.</text>
</comment>
<gene>
    <name evidence="1" type="ORF">B0H16DRAFT_1727379</name>
</gene>
<organism evidence="1 2">
    <name type="scientific">Mycena metata</name>
    <dbReference type="NCBI Taxonomy" id="1033252"/>
    <lineage>
        <taxon>Eukaryota</taxon>
        <taxon>Fungi</taxon>
        <taxon>Dikarya</taxon>
        <taxon>Basidiomycota</taxon>
        <taxon>Agaricomycotina</taxon>
        <taxon>Agaricomycetes</taxon>
        <taxon>Agaricomycetidae</taxon>
        <taxon>Agaricales</taxon>
        <taxon>Marasmiineae</taxon>
        <taxon>Mycenaceae</taxon>
        <taxon>Mycena</taxon>
    </lineage>
</organism>
<protein>
    <submittedName>
        <fullName evidence="1">Uncharacterized protein</fullName>
    </submittedName>
</protein>
<reference evidence="1" key="1">
    <citation type="submission" date="2023-03" db="EMBL/GenBank/DDBJ databases">
        <title>Massive genome expansion in bonnet fungi (Mycena s.s.) driven by repeated elements and novel gene families across ecological guilds.</title>
        <authorList>
            <consortium name="Lawrence Berkeley National Laboratory"/>
            <person name="Harder C.B."/>
            <person name="Miyauchi S."/>
            <person name="Viragh M."/>
            <person name="Kuo A."/>
            <person name="Thoen E."/>
            <person name="Andreopoulos B."/>
            <person name="Lu D."/>
            <person name="Skrede I."/>
            <person name="Drula E."/>
            <person name="Henrissat B."/>
            <person name="Morin E."/>
            <person name="Kohler A."/>
            <person name="Barry K."/>
            <person name="LaButti K."/>
            <person name="Morin E."/>
            <person name="Salamov A."/>
            <person name="Lipzen A."/>
            <person name="Mereny Z."/>
            <person name="Hegedus B."/>
            <person name="Baldrian P."/>
            <person name="Stursova M."/>
            <person name="Weitz H."/>
            <person name="Taylor A."/>
            <person name="Grigoriev I.V."/>
            <person name="Nagy L.G."/>
            <person name="Martin F."/>
            <person name="Kauserud H."/>
        </authorList>
    </citation>
    <scope>NUCLEOTIDE SEQUENCE</scope>
    <source>
        <strain evidence="1">CBHHK182m</strain>
    </source>
</reference>
<evidence type="ECO:0000313" key="1">
    <source>
        <dbReference type="EMBL" id="KAJ7744104.1"/>
    </source>
</evidence>
<proteinExistence type="predicted"/>
<dbReference type="AlphaFoldDB" id="A0AAD7IIU3"/>
<sequence length="243" mass="27318">MTEILDEAPETDDEPVFPPDIELLVVVEAVERVLQSKSNAFLANAIRHILYTVPLAHWSNAKTSDVFSTILDIDPDIFELAIKKYSSFVSTSRSIPADIRPQRLMVQFNRDAGPKASHAESWEQWSPLTTLPALTHLGFTENIATGILPQVLTELSNLRALVTIWQTDASARSKSRVDAFSRGIATPDLRIVLTLVPAFYEDWERGAWSGDDLWKRIDDFIARKRRGEIQASDYILNPKELSG</sequence>